<organism evidence="1 2">
    <name type="scientific">Potamilus streckersoni</name>
    <dbReference type="NCBI Taxonomy" id="2493646"/>
    <lineage>
        <taxon>Eukaryota</taxon>
        <taxon>Metazoa</taxon>
        <taxon>Spiralia</taxon>
        <taxon>Lophotrochozoa</taxon>
        <taxon>Mollusca</taxon>
        <taxon>Bivalvia</taxon>
        <taxon>Autobranchia</taxon>
        <taxon>Heteroconchia</taxon>
        <taxon>Palaeoheterodonta</taxon>
        <taxon>Unionida</taxon>
        <taxon>Unionoidea</taxon>
        <taxon>Unionidae</taxon>
        <taxon>Ambleminae</taxon>
        <taxon>Lampsilini</taxon>
        <taxon>Potamilus</taxon>
    </lineage>
</organism>
<evidence type="ECO:0000313" key="1">
    <source>
        <dbReference type="EMBL" id="KAK3595322.1"/>
    </source>
</evidence>
<sequence length="100" mass="12118">MAIYNIANIRSNVGKILKRRGHRKVRPNFESFGKYFQDRMLEVEEDELIDNQDLRITDVSCRVNSNVVKIHFRLSKNRLLFWLYYHCAVHDWQQILSRNH</sequence>
<dbReference type="Proteomes" id="UP001195483">
    <property type="component" value="Unassembled WGS sequence"/>
</dbReference>
<proteinExistence type="predicted"/>
<gene>
    <name evidence="1" type="ORF">CHS0354_004476</name>
</gene>
<reference evidence="1" key="3">
    <citation type="submission" date="2023-05" db="EMBL/GenBank/DDBJ databases">
        <authorList>
            <person name="Smith C.H."/>
        </authorList>
    </citation>
    <scope>NUCLEOTIDE SEQUENCE</scope>
    <source>
        <strain evidence="1">CHS0354</strain>
        <tissue evidence="1">Mantle</tissue>
    </source>
</reference>
<keyword evidence="2" id="KW-1185">Reference proteome</keyword>
<accession>A0AAE0VZV7</accession>
<name>A0AAE0VZV7_9BIVA</name>
<dbReference type="EMBL" id="JAEAOA010000332">
    <property type="protein sequence ID" value="KAK3595322.1"/>
    <property type="molecule type" value="Genomic_DNA"/>
</dbReference>
<dbReference type="AlphaFoldDB" id="A0AAE0VZV7"/>
<comment type="caution">
    <text evidence="1">The sequence shown here is derived from an EMBL/GenBank/DDBJ whole genome shotgun (WGS) entry which is preliminary data.</text>
</comment>
<reference evidence="1" key="1">
    <citation type="journal article" date="2021" name="Genome Biol. Evol.">
        <title>A High-Quality Reference Genome for a Parasitic Bivalve with Doubly Uniparental Inheritance (Bivalvia: Unionida).</title>
        <authorList>
            <person name="Smith C.H."/>
        </authorList>
    </citation>
    <scope>NUCLEOTIDE SEQUENCE</scope>
    <source>
        <strain evidence="1">CHS0354</strain>
    </source>
</reference>
<reference evidence="1" key="2">
    <citation type="journal article" date="2021" name="Genome Biol. Evol.">
        <title>Developing a high-quality reference genome for a parasitic bivalve with doubly uniparental inheritance (Bivalvia: Unionida).</title>
        <authorList>
            <person name="Smith C.H."/>
        </authorList>
    </citation>
    <scope>NUCLEOTIDE SEQUENCE</scope>
    <source>
        <strain evidence="1">CHS0354</strain>
        <tissue evidence="1">Mantle</tissue>
    </source>
</reference>
<evidence type="ECO:0000313" key="2">
    <source>
        <dbReference type="Proteomes" id="UP001195483"/>
    </source>
</evidence>
<protein>
    <submittedName>
        <fullName evidence="1">Uncharacterized protein</fullName>
    </submittedName>
</protein>